<dbReference type="Proteomes" id="UP001143981">
    <property type="component" value="Unassembled WGS sequence"/>
</dbReference>
<dbReference type="PROSITE" id="PS51384">
    <property type="entry name" value="FAD_FR"/>
    <property type="match status" value="1"/>
</dbReference>
<keyword evidence="16" id="KW-1185">Reference proteome</keyword>
<dbReference type="FunFam" id="3.40.50.360:FF:000059">
    <property type="entry name" value="5-methyltetrahydrofolate-homocysteine methyltransferase reductase"/>
    <property type="match status" value="1"/>
</dbReference>
<dbReference type="GO" id="GO:0005829">
    <property type="term" value="C:cytosol"/>
    <property type="evidence" value="ECO:0007669"/>
    <property type="project" value="TreeGrafter"/>
</dbReference>
<evidence type="ECO:0000313" key="15">
    <source>
        <dbReference type="EMBL" id="KAJ1733387.1"/>
    </source>
</evidence>
<dbReference type="FunFam" id="1.20.990.10:FF:000007">
    <property type="entry name" value="Methionine synthase reductase"/>
    <property type="match status" value="1"/>
</dbReference>
<comment type="caution">
    <text evidence="15">The sequence shown here is derived from an EMBL/GenBank/DDBJ whole genome shotgun (WGS) entry which is preliminary data.</text>
</comment>
<dbReference type="Pfam" id="PF00175">
    <property type="entry name" value="NAD_binding_1"/>
    <property type="match status" value="1"/>
</dbReference>
<keyword evidence="5" id="KW-0288">FMN</keyword>
<evidence type="ECO:0000256" key="12">
    <source>
        <dbReference type="ARBA" id="ARBA00040659"/>
    </source>
</evidence>
<evidence type="ECO:0000259" key="13">
    <source>
        <dbReference type="PROSITE" id="PS50902"/>
    </source>
</evidence>
<dbReference type="Pfam" id="PF00258">
    <property type="entry name" value="Flavodoxin_1"/>
    <property type="match status" value="1"/>
</dbReference>
<dbReference type="InterPro" id="IPR001094">
    <property type="entry name" value="Flavdoxin-like"/>
</dbReference>
<dbReference type="Gene3D" id="3.40.50.360">
    <property type="match status" value="1"/>
</dbReference>
<dbReference type="InterPro" id="IPR003097">
    <property type="entry name" value="CysJ-like_FAD-binding"/>
</dbReference>
<accession>A0A9W7YFP7</accession>
<comment type="cofactor">
    <cofactor evidence="2">
        <name>FAD</name>
        <dbReference type="ChEBI" id="CHEBI:57692"/>
    </cofactor>
</comment>
<dbReference type="InterPro" id="IPR039261">
    <property type="entry name" value="FNR_nucleotide-bd"/>
</dbReference>
<keyword evidence="6" id="KW-0949">S-adenosyl-L-methionine</keyword>
<evidence type="ECO:0000256" key="11">
    <source>
        <dbReference type="ARBA" id="ARBA00039088"/>
    </source>
</evidence>
<feature type="domain" description="FAD-binding FR-type" evidence="14">
    <location>
        <begin position="282"/>
        <end position="550"/>
    </location>
</feature>
<evidence type="ECO:0000256" key="6">
    <source>
        <dbReference type="ARBA" id="ARBA00022691"/>
    </source>
</evidence>
<dbReference type="PRINTS" id="PR00371">
    <property type="entry name" value="FPNCR"/>
</dbReference>
<evidence type="ECO:0000256" key="8">
    <source>
        <dbReference type="ARBA" id="ARBA00022857"/>
    </source>
</evidence>
<protein>
    <recommendedName>
        <fullName evidence="12">Methionine synthase reductase</fullName>
        <ecNumber evidence="11">1.16.1.8</ecNumber>
    </recommendedName>
</protein>
<organism evidence="15 16">
    <name type="scientific">Coemansia biformis</name>
    <dbReference type="NCBI Taxonomy" id="1286918"/>
    <lineage>
        <taxon>Eukaryota</taxon>
        <taxon>Fungi</taxon>
        <taxon>Fungi incertae sedis</taxon>
        <taxon>Zoopagomycota</taxon>
        <taxon>Kickxellomycotina</taxon>
        <taxon>Kickxellomycetes</taxon>
        <taxon>Kickxellales</taxon>
        <taxon>Kickxellaceae</taxon>
        <taxon>Coemansia</taxon>
    </lineage>
</organism>
<keyword evidence="7" id="KW-0274">FAD</keyword>
<dbReference type="GO" id="GO:0050667">
    <property type="term" value="P:homocysteine metabolic process"/>
    <property type="evidence" value="ECO:0007669"/>
    <property type="project" value="TreeGrafter"/>
</dbReference>
<dbReference type="GO" id="GO:0009086">
    <property type="term" value="P:methionine biosynthetic process"/>
    <property type="evidence" value="ECO:0007669"/>
    <property type="project" value="UniProtKB-KW"/>
</dbReference>
<dbReference type="SUPFAM" id="SSF52218">
    <property type="entry name" value="Flavoproteins"/>
    <property type="match status" value="1"/>
</dbReference>
<dbReference type="PANTHER" id="PTHR19384:SF84">
    <property type="entry name" value="METHIONINE SYNTHASE REDUCTASE"/>
    <property type="match status" value="1"/>
</dbReference>
<evidence type="ECO:0000256" key="4">
    <source>
        <dbReference type="ARBA" id="ARBA00022630"/>
    </source>
</evidence>
<evidence type="ECO:0000256" key="2">
    <source>
        <dbReference type="ARBA" id="ARBA00001974"/>
    </source>
</evidence>
<evidence type="ECO:0000256" key="5">
    <source>
        <dbReference type="ARBA" id="ARBA00022643"/>
    </source>
</evidence>
<dbReference type="PANTHER" id="PTHR19384">
    <property type="entry name" value="NITRIC OXIDE SYNTHASE-RELATED"/>
    <property type="match status" value="1"/>
</dbReference>
<dbReference type="Pfam" id="PF00667">
    <property type="entry name" value="FAD_binding_1"/>
    <property type="match status" value="1"/>
</dbReference>
<dbReference type="EC" id="1.16.1.8" evidence="11"/>
<dbReference type="InterPro" id="IPR017938">
    <property type="entry name" value="Riboflavin_synthase-like_b-brl"/>
</dbReference>
<dbReference type="OrthoDB" id="1856718at2759"/>
<dbReference type="GO" id="GO:0010181">
    <property type="term" value="F:FMN binding"/>
    <property type="evidence" value="ECO:0007669"/>
    <property type="project" value="InterPro"/>
</dbReference>
<dbReference type="EMBL" id="JANBOI010000144">
    <property type="protein sequence ID" value="KAJ1733387.1"/>
    <property type="molecule type" value="Genomic_DNA"/>
</dbReference>
<dbReference type="Gene3D" id="3.40.50.80">
    <property type="entry name" value="Nucleotide-binding domain of ferredoxin-NADP reductase (FNR) module"/>
    <property type="match status" value="1"/>
</dbReference>
<dbReference type="InterPro" id="IPR017927">
    <property type="entry name" value="FAD-bd_FR_type"/>
</dbReference>
<evidence type="ECO:0000313" key="16">
    <source>
        <dbReference type="Proteomes" id="UP001143981"/>
    </source>
</evidence>
<reference evidence="15" key="1">
    <citation type="submission" date="2022-07" db="EMBL/GenBank/DDBJ databases">
        <title>Phylogenomic reconstructions and comparative analyses of Kickxellomycotina fungi.</title>
        <authorList>
            <person name="Reynolds N.K."/>
            <person name="Stajich J.E."/>
            <person name="Barry K."/>
            <person name="Grigoriev I.V."/>
            <person name="Crous P."/>
            <person name="Smith M.E."/>
        </authorList>
    </citation>
    <scope>NUCLEOTIDE SEQUENCE</scope>
    <source>
        <strain evidence="15">BCRC 34381</strain>
    </source>
</reference>
<keyword evidence="8" id="KW-0521">NADP</keyword>
<sequence length="748" mass="80975">MSDAGALIDERVAFLYASQTGNAESISYAVYEEAAKRGFSASWHVLDDHEKFGFNSLRTIVFVVSTTGDGDPPDNSARFWRVLRKATRADAKAYSHLRFAILGLGDTNYSNFCNTAQRLDRQLLAAGATAFYPTGLADDGTGLEEVVEPWIEGLWPALARVARCSSTTSSDGDGAAGDTTAAVTDALAALDVSDGDSPPSAEGAEAAAAAYEFQPLLLDFRPMAALKAITGAPRVPPAVCAGSFLDDDAEGRYWAAAAQRDALACPPWHAELEAGSPQDRTLAPFLATIASATQITAPEALKRTLLVDVALPSAAASHVRGRWHAGDAFNIFAPNDARLVAGVLARLGVDARTAQRPMLLQNTDPAIELPAHLRRFSTTPASIQDMLAWSADLCSPPRKQLLRALVDGCAEAADRDRLLYLCSRQGTATFDELRRQQPTVLDILCAFPSCKPQPTRLLELLPPLPPRSYSICNAPSESDARWQIAFNVVEYELEVVDPFSRAEDPVLSAAATRIRRRGVCTPWLEELTRRAAPPHILVALRPNLNAFRLPPPLPTGAPDPRPVLMVGPGTGVAPFIGFLQQRACELAAMPADGSTPFTWLFFGCRSPAHDYLFRNETRAKLDAGVLGRLSVCFSRDPEARAKHGAERYVQDAMLQRRDEIADLMLNKNALLYVCGDAKGIGKDVNEAMSDILCGYLESRPEQARDLAAQLPVSKAPADPAPAPLTKAQALQLLTLWATRRRYLRDLWA</sequence>
<name>A0A9W7YFP7_9FUNG</name>
<evidence type="ECO:0000256" key="10">
    <source>
        <dbReference type="ARBA" id="ARBA00023167"/>
    </source>
</evidence>
<dbReference type="PROSITE" id="PS50902">
    <property type="entry name" value="FLAVODOXIN_LIKE"/>
    <property type="match status" value="1"/>
</dbReference>
<dbReference type="SUPFAM" id="SSF63380">
    <property type="entry name" value="Riboflavin synthase domain-like"/>
    <property type="match status" value="1"/>
</dbReference>
<dbReference type="InterPro" id="IPR001709">
    <property type="entry name" value="Flavoprot_Pyr_Nucl_cyt_Rdtase"/>
</dbReference>
<evidence type="ECO:0000259" key="14">
    <source>
        <dbReference type="PROSITE" id="PS51384"/>
    </source>
</evidence>
<dbReference type="PRINTS" id="PR00369">
    <property type="entry name" value="FLAVODOXIN"/>
</dbReference>
<proteinExistence type="predicted"/>
<evidence type="ECO:0000256" key="3">
    <source>
        <dbReference type="ARBA" id="ARBA00022605"/>
    </source>
</evidence>
<dbReference type="AlphaFoldDB" id="A0A9W7YFP7"/>
<keyword evidence="4" id="KW-0285">Flavoprotein</keyword>
<dbReference type="InterPro" id="IPR029039">
    <property type="entry name" value="Flavoprotein-like_sf"/>
</dbReference>
<keyword evidence="10" id="KW-0486">Methionine biosynthesis</keyword>
<dbReference type="InterPro" id="IPR001433">
    <property type="entry name" value="OxRdtase_FAD/NAD-bd"/>
</dbReference>
<dbReference type="SUPFAM" id="SSF52343">
    <property type="entry name" value="Ferredoxin reductase-like, C-terminal NADP-linked domain"/>
    <property type="match status" value="1"/>
</dbReference>
<evidence type="ECO:0000256" key="9">
    <source>
        <dbReference type="ARBA" id="ARBA00023002"/>
    </source>
</evidence>
<gene>
    <name evidence="15" type="ORF">LPJ61_001586</name>
</gene>
<dbReference type="GO" id="GO:0030586">
    <property type="term" value="F:[methionine synthase] reductase (NADPH) activity"/>
    <property type="evidence" value="ECO:0007669"/>
    <property type="project" value="UniProtKB-EC"/>
</dbReference>
<dbReference type="GO" id="GO:0050660">
    <property type="term" value="F:flavin adenine dinucleotide binding"/>
    <property type="evidence" value="ECO:0007669"/>
    <property type="project" value="TreeGrafter"/>
</dbReference>
<dbReference type="InterPro" id="IPR008254">
    <property type="entry name" value="Flavodoxin/NO_synth"/>
</dbReference>
<dbReference type="InterPro" id="IPR023173">
    <property type="entry name" value="NADPH_Cyt_P450_Rdtase_alpha"/>
</dbReference>
<evidence type="ECO:0000256" key="7">
    <source>
        <dbReference type="ARBA" id="ARBA00022827"/>
    </source>
</evidence>
<dbReference type="Gene3D" id="1.20.990.10">
    <property type="entry name" value="NADPH-cytochrome p450 Reductase, Chain A, domain 3"/>
    <property type="match status" value="1"/>
</dbReference>
<evidence type="ECO:0000256" key="1">
    <source>
        <dbReference type="ARBA" id="ARBA00001917"/>
    </source>
</evidence>
<feature type="domain" description="Flavodoxin-like" evidence="13">
    <location>
        <begin position="12"/>
        <end position="155"/>
    </location>
</feature>
<keyword evidence="9" id="KW-0560">Oxidoreductase</keyword>
<keyword evidence="3" id="KW-0028">Amino-acid biosynthesis</keyword>
<comment type="cofactor">
    <cofactor evidence="1">
        <name>FMN</name>
        <dbReference type="ChEBI" id="CHEBI:58210"/>
    </cofactor>
</comment>
<dbReference type="Gene3D" id="2.40.30.10">
    <property type="entry name" value="Translation factors"/>
    <property type="match status" value="1"/>
</dbReference>